<feature type="transmembrane region" description="Helical" evidence="1">
    <location>
        <begin position="76"/>
        <end position="97"/>
    </location>
</feature>
<keyword evidence="1" id="KW-1133">Transmembrane helix</keyword>
<proteinExistence type="predicted"/>
<reference evidence="2 3" key="1">
    <citation type="journal article" date="2020" name="Nature">
        <title>Six reference-quality genomes reveal evolution of bat adaptations.</title>
        <authorList>
            <person name="Jebb D."/>
            <person name="Huang Z."/>
            <person name="Pippel M."/>
            <person name="Hughes G.M."/>
            <person name="Lavrichenko K."/>
            <person name="Devanna P."/>
            <person name="Winkler S."/>
            <person name="Jermiin L.S."/>
            <person name="Skirmuntt E.C."/>
            <person name="Katzourakis A."/>
            <person name="Burkitt-Gray L."/>
            <person name="Ray D.A."/>
            <person name="Sullivan K.A.M."/>
            <person name="Roscito J.G."/>
            <person name="Kirilenko B.M."/>
            <person name="Davalos L.M."/>
            <person name="Corthals A.P."/>
            <person name="Power M.L."/>
            <person name="Jones G."/>
            <person name="Ransome R.D."/>
            <person name="Dechmann D.K.N."/>
            <person name="Locatelli A.G."/>
            <person name="Puechmaille S.J."/>
            <person name="Fedrigo O."/>
            <person name="Jarvis E.D."/>
            <person name="Hiller M."/>
            <person name="Vernes S.C."/>
            <person name="Myers E.W."/>
            <person name="Teeling E.C."/>
        </authorList>
    </citation>
    <scope>NUCLEOTIDE SEQUENCE [LARGE SCALE GENOMIC DNA]</scope>
    <source>
        <strain evidence="2">MMyoMyo1</strain>
        <tissue evidence="2">Flight muscle</tissue>
    </source>
</reference>
<dbReference type="Proteomes" id="UP000527355">
    <property type="component" value="Unassembled WGS sequence"/>
</dbReference>
<evidence type="ECO:0000256" key="1">
    <source>
        <dbReference type="SAM" id="Phobius"/>
    </source>
</evidence>
<sequence>MGPAGHFVGVGHPALLLHIPFPPLPLFFCLCGFCLFILLCFLPTFCLSSFLSFLLSFPFPNSLLSAGHVCWCYRGLLYILVLFLLCCILSCISFFSVSTSTTACMTRLGVSHIVRQPERRLHPQTGQ</sequence>
<gene>
    <name evidence="2" type="ORF">mMyoMyo1_010294</name>
</gene>
<dbReference type="AlphaFoldDB" id="A0A7J7RKM3"/>
<protein>
    <submittedName>
        <fullName evidence="2">Uncharacterized protein</fullName>
    </submittedName>
</protein>
<organism evidence="2 3">
    <name type="scientific">Myotis myotis</name>
    <name type="common">Greater mouse-eared bat</name>
    <name type="synonym">Vespertilio myotis</name>
    <dbReference type="NCBI Taxonomy" id="51298"/>
    <lineage>
        <taxon>Eukaryota</taxon>
        <taxon>Metazoa</taxon>
        <taxon>Chordata</taxon>
        <taxon>Craniata</taxon>
        <taxon>Vertebrata</taxon>
        <taxon>Euteleostomi</taxon>
        <taxon>Mammalia</taxon>
        <taxon>Eutheria</taxon>
        <taxon>Laurasiatheria</taxon>
        <taxon>Chiroptera</taxon>
        <taxon>Yangochiroptera</taxon>
        <taxon>Vespertilionidae</taxon>
        <taxon>Myotis</taxon>
    </lineage>
</organism>
<keyword evidence="1" id="KW-0812">Transmembrane</keyword>
<keyword evidence="1" id="KW-0472">Membrane</keyword>
<dbReference type="EMBL" id="JABWUV010000026">
    <property type="protein sequence ID" value="KAF6276653.1"/>
    <property type="molecule type" value="Genomic_DNA"/>
</dbReference>
<name>A0A7J7RKM3_MYOMY</name>
<comment type="caution">
    <text evidence="2">The sequence shown here is derived from an EMBL/GenBank/DDBJ whole genome shotgun (WGS) entry which is preliminary data.</text>
</comment>
<evidence type="ECO:0000313" key="3">
    <source>
        <dbReference type="Proteomes" id="UP000527355"/>
    </source>
</evidence>
<evidence type="ECO:0000313" key="2">
    <source>
        <dbReference type="EMBL" id="KAF6276653.1"/>
    </source>
</evidence>
<accession>A0A7J7RKM3</accession>
<feature type="transmembrane region" description="Helical" evidence="1">
    <location>
        <begin position="25"/>
        <end position="55"/>
    </location>
</feature>
<keyword evidence="3" id="KW-1185">Reference proteome</keyword>